<reference evidence="1" key="2">
    <citation type="journal article" date="2020" name="Nat. Commun.">
        <title>Large-scale genome sequencing of mycorrhizal fungi provides insights into the early evolution of symbiotic traits.</title>
        <authorList>
            <person name="Miyauchi S."/>
            <person name="Kiss E."/>
            <person name="Kuo A."/>
            <person name="Drula E."/>
            <person name="Kohler A."/>
            <person name="Sanchez-Garcia M."/>
            <person name="Morin E."/>
            <person name="Andreopoulos B."/>
            <person name="Barry K.W."/>
            <person name="Bonito G."/>
            <person name="Buee M."/>
            <person name="Carver A."/>
            <person name="Chen C."/>
            <person name="Cichocki N."/>
            <person name="Clum A."/>
            <person name="Culley D."/>
            <person name="Crous P.W."/>
            <person name="Fauchery L."/>
            <person name="Girlanda M."/>
            <person name="Hayes R.D."/>
            <person name="Keri Z."/>
            <person name="LaButti K."/>
            <person name="Lipzen A."/>
            <person name="Lombard V."/>
            <person name="Magnuson J."/>
            <person name="Maillard F."/>
            <person name="Murat C."/>
            <person name="Nolan M."/>
            <person name="Ohm R.A."/>
            <person name="Pangilinan J."/>
            <person name="Pereira M.F."/>
            <person name="Perotto S."/>
            <person name="Peter M."/>
            <person name="Pfister S."/>
            <person name="Riley R."/>
            <person name="Sitrit Y."/>
            <person name="Stielow J.B."/>
            <person name="Szollosi G."/>
            <person name="Zifcakova L."/>
            <person name="Stursova M."/>
            <person name="Spatafora J.W."/>
            <person name="Tedersoo L."/>
            <person name="Vaario L.M."/>
            <person name="Yamada A."/>
            <person name="Yan M."/>
            <person name="Wang P."/>
            <person name="Xu J."/>
            <person name="Bruns T."/>
            <person name="Baldrian P."/>
            <person name="Vilgalys R."/>
            <person name="Dunand C."/>
            <person name="Henrissat B."/>
            <person name="Grigoriev I.V."/>
            <person name="Hibbett D."/>
            <person name="Nagy L.G."/>
            <person name="Martin F.M."/>
        </authorList>
    </citation>
    <scope>NUCLEOTIDE SEQUENCE</scope>
    <source>
        <strain evidence="1">BED1</strain>
    </source>
</reference>
<dbReference type="AlphaFoldDB" id="A0AAD4GCN1"/>
<organism evidence="1 2">
    <name type="scientific">Boletus edulis BED1</name>
    <dbReference type="NCBI Taxonomy" id="1328754"/>
    <lineage>
        <taxon>Eukaryota</taxon>
        <taxon>Fungi</taxon>
        <taxon>Dikarya</taxon>
        <taxon>Basidiomycota</taxon>
        <taxon>Agaricomycotina</taxon>
        <taxon>Agaricomycetes</taxon>
        <taxon>Agaricomycetidae</taxon>
        <taxon>Boletales</taxon>
        <taxon>Boletineae</taxon>
        <taxon>Boletaceae</taxon>
        <taxon>Boletoideae</taxon>
        <taxon>Boletus</taxon>
    </lineage>
</organism>
<reference evidence="1" key="1">
    <citation type="submission" date="2019-10" db="EMBL/GenBank/DDBJ databases">
        <authorList>
            <consortium name="DOE Joint Genome Institute"/>
            <person name="Kuo A."/>
            <person name="Miyauchi S."/>
            <person name="Kiss E."/>
            <person name="Drula E."/>
            <person name="Kohler A."/>
            <person name="Sanchez-Garcia M."/>
            <person name="Andreopoulos B."/>
            <person name="Barry K.W."/>
            <person name="Bonito G."/>
            <person name="Buee M."/>
            <person name="Carver A."/>
            <person name="Chen C."/>
            <person name="Cichocki N."/>
            <person name="Clum A."/>
            <person name="Culley D."/>
            <person name="Crous P.W."/>
            <person name="Fauchery L."/>
            <person name="Girlanda M."/>
            <person name="Hayes R."/>
            <person name="Keri Z."/>
            <person name="LaButti K."/>
            <person name="Lipzen A."/>
            <person name="Lombard V."/>
            <person name="Magnuson J."/>
            <person name="Maillard F."/>
            <person name="Morin E."/>
            <person name="Murat C."/>
            <person name="Nolan M."/>
            <person name="Ohm R."/>
            <person name="Pangilinan J."/>
            <person name="Pereira M."/>
            <person name="Perotto S."/>
            <person name="Peter M."/>
            <person name="Riley R."/>
            <person name="Sitrit Y."/>
            <person name="Stielow B."/>
            <person name="Szollosi G."/>
            <person name="Zifcakova L."/>
            <person name="Stursova M."/>
            <person name="Spatafora J.W."/>
            <person name="Tedersoo L."/>
            <person name="Vaario L.-M."/>
            <person name="Yamada A."/>
            <person name="Yan M."/>
            <person name="Wang P."/>
            <person name="Xu J."/>
            <person name="Bruns T."/>
            <person name="Baldrian P."/>
            <person name="Vilgalys R."/>
            <person name="Henrissat B."/>
            <person name="Grigoriev I.V."/>
            <person name="Hibbett D."/>
            <person name="Nagy L.G."/>
            <person name="Martin F.M."/>
        </authorList>
    </citation>
    <scope>NUCLEOTIDE SEQUENCE</scope>
    <source>
        <strain evidence="1">BED1</strain>
    </source>
</reference>
<protein>
    <submittedName>
        <fullName evidence="1">Uncharacterized protein</fullName>
    </submittedName>
</protein>
<name>A0AAD4GCN1_BOLED</name>
<proteinExistence type="predicted"/>
<keyword evidence="2" id="KW-1185">Reference proteome</keyword>
<sequence>MKHNTMMMPGVVLDSGREIATHVISVDDHPFLNPWTFRAFFLGLGLSTFAHSLLWNRDDLRGAWSWMSPSNLCKQWKRILRGTTSSGSLE</sequence>
<dbReference type="Proteomes" id="UP001194468">
    <property type="component" value="Unassembled WGS sequence"/>
</dbReference>
<accession>A0AAD4GCN1</accession>
<gene>
    <name evidence="1" type="ORF">L210DRAFT_3548133</name>
</gene>
<evidence type="ECO:0000313" key="2">
    <source>
        <dbReference type="Proteomes" id="UP001194468"/>
    </source>
</evidence>
<comment type="caution">
    <text evidence="1">The sequence shown here is derived from an EMBL/GenBank/DDBJ whole genome shotgun (WGS) entry which is preliminary data.</text>
</comment>
<dbReference type="EMBL" id="WHUW01000021">
    <property type="protein sequence ID" value="KAF8436489.1"/>
    <property type="molecule type" value="Genomic_DNA"/>
</dbReference>
<evidence type="ECO:0000313" key="1">
    <source>
        <dbReference type="EMBL" id="KAF8436489.1"/>
    </source>
</evidence>